<name>A0A8R1XWL9_ONCVO</name>
<proteinExistence type="predicted"/>
<protein>
    <submittedName>
        <fullName evidence="1">Uncharacterized protein</fullName>
    </submittedName>
</protein>
<accession>A0A8R1XWL9</accession>
<dbReference type="EnsemblMetazoa" id="OVOC5153.1">
    <property type="protein sequence ID" value="OVOC5153.1"/>
    <property type="gene ID" value="WBGene00241962"/>
</dbReference>
<dbReference type="OMA" id="NDCVIEQ"/>
<reference evidence="1" key="2">
    <citation type="submission" date="2022-06" db="UniProtKB">
        <authorList>
            <consortium name="EnsemblMetazoa"/>
        </authorList>
    </citation>
    <scope>IDENTIFICATION</scope>
</reference>
<sequence>MREVINELIPLSVVSFRLLSSDINEELHPAYLTLADYDREQKMTSPSTAITFQKDNQEVFPEFPQQIDSELTSVTDDAMSVATNISEEEQQLLVFDTVEDDIFNDEIAVAEEAFADEVMSKPNKVRKNLKKQVNVVSALLSDLNVVISSLNNASKGAGYITKHCLGFKDLLDTDWRRPLNRVSISMSKQSFDKELGDIYAAINNQENNYSSERIPANNGKTTVNFQFYSFSNGQPSSVKVQIEGFRATLDDIILMHLSAFIYDDQKTNVPLNLIINLIDTQIIVRDTTTNPFRIKLNDCVIEQTVEEDENS</sequence>
<evidence type="ECO:0000313" key="2">
    <source>
        <dbReference type="Proteomes" id="UP000024404"/>
    </source>
</evidence>
<keyword evidence="2" id="KW-1185">Reference proteome</keyword>
<dbReference type="EMBL" id="CMVM020000149">
    <property type="status" value="NOT_ANNOTATED_CDS"/>
    <property type="molecule type" value="Genomic_DNA"/>
</dbReference>
<dbReference type="AlphaFoldDB" id="A0A8R1XWL9"/>
<dbReference type="Proteomes" id="UP000024404">
    <property type="component" value="Unassembled WGS sequence"/>
</dbReference>
<organism evidence="1 2">
    <name type="scientific">Onchocerca volvulus</name>
    <dbReference type="NCBI Taxonomy" id="6282"/>
    <lineage>
        <taxon>Eukaryota</taxon>
        <taxon>Metazoa</taxon>
        <taxon>Ecdysozoa</taxon>
        <taxon>Nematoda</taxon>
        <taxon>Chromadorea</taxon>
        <taxon>Rhabditida</taxon>
        <taxon>Spirurina</taxon>
        <taxon>Spiruromorpha</taxon>
        <taxon>Filarioidea</taxon>
        <taxon>Onchocercidae</taxon>
        <taxon>Onchocerca</taxon>
    </lineage>
</organism>
<reference evidence="2" key="1">
    <citation type="submission" date="2013-10" db="EMBL/GenBank/DDBJ databases">
        <title>Genome sequencing of Onchocerca volvulus.</title>
        <authorList>
            <person name="Cotton J."/>
            <person name="Tsai J."/>
            <person name="Stanley E."/>
            <person name="Tracey A."/>
            <person name="Holroyd N."/>
            <person name="Lustigman S."/>
            <person name="Berriman M."/>
        </authorList>
    </citation>
    <scope>NUCLEOTIDE SEQUENCE</scope>
</reference>
<evidence type="ECO:0000313" key="1">
    <source>
        <dbReference type="EnsemblMetazoa" id="OVOC5153.1"/>
    </source>
</evidence>